<keyword evidence="3 7" id="KW-0288">FMN</keyword>
<gene>
    <name evidence="11" type="primary">dusC</name>
    <name evidence="11" type="ORF">DB44_CW00170</name>
</gene>
<keyword evidence="4 7" id="KW-0819">tRNA processing</keyword>
<reference evidence="11 12" key="1">
    <citation type="journal article" date="2014" name="Mol. Biol. Evol.">
        <title>Massive expansion of Ubiquitination-related gene families within the Chlamydiae.</title>
        <authorList>
            <person name="Domman D."/>
            <person name="Collingro A."/>
            <person name="Lagkouvardos I."/>
            <person name="Gehre L."/>
            <person name="Weinmaier T."/>
            <person name="Rattei T."/>
            <person name="Subtil A."/>
            <person name="Horn M."/>
        </authorList>
    </citation>
    <scope>NUCLEOTIDE SEQUENCE [LARGE SCALE GENOMIC DNA]</scope>
    <source>
        <strain evidence="11 12">EI2</strain>
    </source>
</reference>
<feature type="binding site" evidence="9">
    <location>
        <position position="143"/>
    </location>
    <ligand>
        <name>FMN</name>
        <dbReference type="ChEBI" id="CHEBI:58210"/>
    </ligand>
</feature>
<evidence type="ECO:0000256" key="3">
    <source>
        <dbReference type="ARBA" id="ARBA00022643"/>
    </source>
</evidence>
<evidence type="ECO:0000259" key="10">
    <source>
        <dbReference type="Pfam" id="PF01207"/>
    </source>
</evidence>
<dbReference type="EC" id="1.3.1.-" evidence="7"/>
<name>A0A0C1H2F3_9BACT</name>
<accession>A0A0C1H2F3</accession>
<evidence type="ECO:0000313" key="11">
    <source>
        <dbReference type="EMBL" id="KIC71844.1"/>
    </source>
</evidence>
<evidence type="ECO:0000256" key="4">
    <source>
        <dbReference type="ARBA" id="ARBA00022694"/>
    </source>
</evidence>
<feature type="binding site" evidence="9">
    <location>
        <position position="74"/>
    </location>
    <ligand>
        <name>FMN</name>
        <dbReference type="ChEBI" id="CHEBI:58210"/>
    </ligand>
</feature>
<feature type="binding site" evidence="9">
    <location>
        <begin position="227"/>
        <end position="228"/>
    </location>
    <ligand>
        <name>FMN</name>
        <dbReference type="ChEBI" id="CHEBI:58210"/>
    </ligand>
</feature>
<dbReference type="PROSITE" id="PS01136">
    <property type="entry name" value="UPF0034"/>
    <property type="match status" value="1"/>
</dbReference>
<comment type="function">
    <text evidence="7">Catalyzes the synthesis of 5,6-dihydrouridine (D), a modified base found in the D-loop of most tRNAs, via the reduction of the C5-C6 double bond in target uridines.</text>
</comment>
<dbReference type="InterPro" id="IPR018517">
    <property type="entry name" value="tRNA_hU_synthase_CS"/>
</dbReference>
<dbReference type="PIRSF" id="PIRSF006621">
    <property type="entry name" value="Dus"/>
    <property type="match status" value="1"/>
</dbReference>
<dbReference type="GO" id="GO:0003723">
    <property type="term" value="F:RNA binding"/>
    <property type="evidence" value="ECO:0007669"/>
    <property type="project" value="TreeGrafter"/>
</dbReference>
<proteinExistence type="inferred from homology"/>
<keyword evidence="6 7" id="KW-0560">Oxidoreductase</keyword>
<evidence type="ECO:0000256" key="1">
    <source>
        <dbReference type="ARBA" id="ARBA00001917"/>
    </source>
</evidence>
<dbReference type="PANTHER" id="PTHR45846:SF1">
    <property type="entry name" value="TRNA-DIHYDROURIDINE(47) SYNTHASE [NAD(P)(+)]-LIKE"/>
    <property type="match status" value="1"/>
</dbReference>
<keyword evidence="5" id="KW-0521">NADP</keyword>
<sequence length="327" mass="36518">MMTFLPKNSFGCPYLILAPMEGVGDRSFRKAMASVGGFDEACTEFMRVPSNAHVPSLANRYEANETFPIPQAAQLMGSDPELMAEMARAVERRGAQRIDLNCGCPSNTVTGRGAGSSLLKEPDHLYKVAKSMVEAVNVPVTAKLRSGFTDTSLFHDNLLAAQASGIKYLTLHPRTKVDGYGPPAKWELIAQAKQLLKIPVVGNGDILTVQDALNMLKQTKCDGLMIGRGSVINPFIFHEIKSHFSAQPFEKKWDVFSRYIDVFTEDLKEMSVKGQLNKLKQLMSFLFKFNSKLREKKQKILTHQTVNPQSFLSFALENYQEDWMEAN</sequence>
<evidence type="ECO:0000256" key="2">
    <source>
        <dbReference type="ARBA" id="ARBA00022630"/>
    </source>
</evidence>
<feature type="active site" description="Proton donor" evidence="8">
    <location>
        <position position="104"/>
    </location>
</feature>
<comment type="cofactor">
    <cofactor evidence="1 7 9">
        <name>FMN</name>
        <dbReference type="ChEBI" id="CHEBI:58210"/>
    </cofactor>
</comment>
<evidence type="ECO:0000256" key="7">
    <source>
        <dbReference type="PIRNR" id="PIRNR006621"/>
    </source>
</evidence>
<evidence type="ECO:0000256" key="5">
    <source>
        <dbReference type="ARBA" id="ARBA00022857"/>
    </source>
</evidence>
<dbReference type="Pfam" id="PF01207">
    <property type="entry name" value="Dus"/>
    <property type="match status" value="1"/>
</dbReference>
<keyword evidence="9" id="KW-0547">Nucleotide-binding</keyword>
<dbReference type="AlphaFoldDB" id="A0A0C1H2F3"/>
<dbReference type="GO" id="GO:0017150">
    <property type="term" value="F:tRNA dihydrouridine synthase activity"/>
    <property type="evidence" value="ECO:0007669"/>
    <property type="project" value="InterPro"/>
</dbReference>
<keyword evidence="2 7" id="KW-0285">Flavoprotein</keyword>
<organism evidence="11 12">
    <name type="scientific">Candidatus Protochlamydia amoebophila</name>
    <dbReference type="NCBI Taxonomy" id="362787"/>
    <lineage>
        <taxon>Bacteria</taxon>
        <taxon>Pseudomonadati</taxon>
        <taxon>Chlamydiota</taxon>
        <taxon>Chlamydiia</taxon>
        <taxon>Parachlamydiales</taxon>
        <taxon>Parachlamydiaceae</taxon>
        <taxon>Candidatus Protochlamydia</taxon>
    </lineage>
</organism>
<feature type="binding site" evidence="9">
    <location>
        <position position="172"/>
    </location>
    <ligand>
        <name>FMN</name>
        <dbReference type="ChEBI" id="CHEBI:58210"/>
    </ligand>
</feature>
<comment type="similarity">
    <text evidence="7">Belongs to the dus family.</text>
</comment>
<dbReference type="InterPro" id="IPR001269">
    <property type="entry name" value="DUS_fam"/>
</dbReference>
<evidence type="ECO:0000256" key="8">
    <source>
        <dbReference type="PIRSR" id="PIRSR006621-1"/>
    </source>
</evidence>
<dbReference type="InterPro" id="IPR013785">
    <property type="entry name" value="Aldolase_TIM"/>
</dbReference>
<feature type="domain" description="DUS-like FMN-binding" evidence="10">
    <location>
        <begin position="16"/>
        <end position="297"/>
    </location>
</feature>
<evidence type="ECO:0000256" key="9">
    <source>
        <dbReference type="PIRSR" id="PIRSR006621-2"/>
    </source>
</evidence>
<dbReference type="SUPFAM" id="SSF51395">
    <property type="entry name" value="FMN-linked oxidoreductases"/>
    <property type="match status" value="1"/>
</dbReference>
<dbReference type="PATRIC" id="fig|362787.3.peg.1096"/>
<dbReference type="GO" id="GO:0050660">
    <property type="term" value="F:flavin adenine dinucleotide binding"/>
    <property type="evidence" value="ECO:0007669"/>
    <property type="project" value="InterPro"/>
</dbReference>
<dbReference type="Proteomes" id="UP000031465">
    <property type="component" value="Unassembled WGS sequence"/>
</dbReference>
<dbReference type="InterPro" id="IPR035587">
    <property type="entry name" value="DUS-like_FMN-bd"/>
</dbReference>
<dbReference type="PANTHER" id="PTHR45846">
    <property type="entry name" value="TRNA-DIHYDROURIDINE(47) SYNTHASE [NAD(P)(+)]-LIKE"/>
    <property type="match status" value="1"/>
</dbReference>
<evidence type="ECO:0000313" key="12">
    <source>
        <dbReference type="Proteomes" id="UP000031465"/>
    </source>
</evidence>
<dbReference type="Gene3D" id="3.20.20.70">
    <property type="entry name" value="Aldolase class I"/>
    <property type="match status" value="1"/>
</dbReference>
<dbReference type="CDD" id="cd02801">
    <property type="entry name" value="DUS_like_FMN"/>
    <property type="match status" value="1"/>
</dbReference>
<protein>
    <recommendedName>
        <fullName evidence="7">tRNA-dihydrouridine synthase</fullName>
        <ecNumber evidence="7">1.3.1.-</ecNumber>
    </recommendedName>
</protein>
<dbReference type="EMBL" id="JSAN01000069">
    <property type="protein sequence ID" value="KIC71844.1"/>
    <property type="molecule type" value="Genomic_DNA"/>
</dbReference>
<evidence type="ECO:0000256" key="6">
    <source>
        <dbReference type="ARBA" id="ARBA00023002"/>
    </source>
</evidence>
<comment type="caution">
    <text evidence="11">The sequence shown here is derived from an EMBL/GenBank/DDBJ whole genome shotgun (WGS) entry which is preliminary data.</text>
</comment>